<organism evidence="2 3">
    <name type="scientific">Actinopolyspora mzabensis</name>
    <dbReference type="NCBI Taxonomy" id="995066"/>
    <lineage>
        <taxon>Bacteria</taxon>
        <taxon>Bacillati</taxon>
        <taxon>Actinomycetota</taxon>
        <taxon>Actinomycetes</taxon>
        <taxon>Actinopolysporales</taxon>
        <taxon>Actinopolysporaceae</taxon>
        <taxon>Actinopolyspora</taxon>
    </lineage>
</organism>
<dbReference type="EMBL" id="FNFM01000003">
    <property type="protein sequence ID" value="SDJ93945.1"/>
    <property type="molecule type" value="Genomic_DNA"/>
</dbReference>
<dbReference type="RefSeq" id="WP_092626911.1">
    <property type="nucleotide sequence ID" value="NZ_FNFM01000003.1"/>
</dbReference>
<gene>
    <name evidence="2" type="ORF">SAMN04487820_10365</name>
</gene>
<evidence type="ECO:0000313" key="2">
    <source>
        <dbReference type="EMBL" id="SDJ93945.1"/>
    </source>
</evidence>
<evidence type="ECO:0008006" key="4">
    <source>
        <dbReference type="Google" id="ProtNLM"/>
    </source>
</evidence>
<reference evidence="3" key="1">
    <citation type="submission" date="2016-10" db="EMBL/GenBank/DDBJ databases">
        <authorList>
            <person name="Varghese N."/>
            <person name="Submissions S."/>
        </authorList>
    </citation>
    <scope>NUCLEOTIDE SEQUENCE [LARGE SCALE GENOMIC DNA]</scope>
    <source>
        <strain evidence="3">DSM 45460</strain>
    </source>
</reference>
<keyword evidence="3" id="KW-1185">Reference proteome</keyword>
<feature type="region of interest" description="Disordered" evidence="1">
    <location>
        <begin position="1"/>
        <end position="24"/>
    </location>
</feature>
<dbReference type="OrthoDB" id="7626403at2"/>
<sequence>MTVPHLLPRSTATEPFAETDYPEHPYPGTRPDCSFVHLDGVGYPLLPDSTTDSGWRVRTGTRTEPCLDRWLAEHGAEPLRQRRPVLAYGSNACPEKIGWLRRNLSLTGPAVVLRAECDGMAAVWSSGLRPRDGQRPAVLAAASGVTEQHTIWYATAEQRRVLDRCEGRGKRYRLVRLHDSASIALENGRSPERVLAYTAAARGMAPLLVNGSAVRCVDLEQQQALGLSGSPAVSDGLACSEIVGEPLPA</sequence>
<proteinExistence type="predicted"/>
<dbReference type="Proteomes" id="UP000199213">
    <property type="component" value="Unassembled WGS sequence"/>
</dbReference>
<name>A0A1G8XVM1_ACTMZ</name>
<evidence type="ECO:0000313" key="3">
    <source>
        <dbReference type="Proteomes" id="UP000199213"/>
    </source>
</evidence>
<dbReference type="AlphaFoldDB" id="A0A1G8XVM1"/>
<evidence type="ECO:0000256" key="1">
    <source>
        <dbReference type="SAM" id="MobiDB-lite"/>
    </source>
</evidence>
<protein>
    <recommendedName>
        <fullName evidence="4">Gamma-glutamyl cyclotransferase, AIG2-like</fullName>
    </recommendedName>
</protein>
<accession>A0A1G8XVM1</accession>